<reference evidence="1 2" key="1">
    <citation type="submission" date="2019-11" db="EMBL/GenBank/DDBJ databases">
        <title>Whole genome sequence of Oryza granulata.</title>
        <authorList>
            <person name="Li W."/>
        </authorList>
    </citation>
    <scope>NUCLEOTIDE SEQUENCE [LARGE SCALE GENOMIC DNA]</scope>
    <source>
        <strain evidence="2">cv. Menghai</strain>
        <tissue evidence="1">Leaf</tissue>
    </source>
</reference>
<sequence>MEETTVPVFVGGVPKTARCVEYTEDDGSVRLLTVTEGKKKEVAEVYAADGVVRVIGCGGYYNPWSGTVEHVVDVQGARGAYALLVSVREVLGLCRIVRIKRLN</sequence>
<dbReference type="AlphaFoldDB" id="A0A6G1CLU2"/>
<accession>A0A6G1CLU2</accession>
<evidence type="ECO:0000313" key="2">
    <source>
        <dbReference type="Proteomes" id="UP000479710"/>
    </source>
</evidence>
<protein>
    <submittedName>
        <fullName evidence="1">Uncharacterized protein</fullName>
    </submittedName>
</protein>
<name>A0A6G1CLU2_9ORYZ</name>
<comment type="caution">
    <text evidence="1">The sequence shown here is derived from an EMBL/GenBank/DDBJ whole genome shotgun (WGS) entry which is preliminary data.</text>
</comment>
<dbReference type="Proteomes" id="UP000479710">
    <property type="component" value="Unassembled WGS sequence"/>
</dbReference>
<proteinExistence type="predicted"/>
<dbReference type="OrthoDB" id="684027at2759"/>
<gene>
    <name evidence="1" type="ORF">E2562_037966</name>
</gene>
<dbReference type="EMBL" id="SPHZ02000009">
    <property type="protein sequence ID" value="KAF0901109.1"/>
    <property type="molecule type" value="Genomic_DNA"/>
</dbReference>
<evidence type="ECO:0000313" key="1">
    <source>
        <dbReference type="EMBL" id="KAF0901109.1"/>
    </source>
</evidence>
<keyword evidence="2" id="KW-1185">Reference proteome</keyword>
<organism evidence="1 2">
    <name type="scientific">Oryza meyeriana var. granulata</name>
    <dbReference type="NCBI Taxonomy" id="110450"/>
    <lineage>
        <taxon>Eukaryota</taxon>
        <taxon>Viridiplantae</taxon>
        <taxon>Streptophyta</taxon>
        <taxon>Embryophyta</taxon>
        <taxon>Tracheophyta</taxon>
        <taxon>Spermatophyta</taxon>
        <taxon>Magnoliopsida</taxon>
        <taxon>Liliopsida</taxon>
        <taxon>Poales</taxon>
        <taxon>Poaceae</taxon>
        <taxon>BOP clade</taxon>
        <taxon>Oryzoideae</taxon>
        <taxon>Oryzeae</taxon>
        <taxon>Oryzinae</taxon>
        <taxon>Oryza</taxon>
        <taxon>Oryza meyeriana</taxon>
    </lineage>
</organism>